<dbReference type="AlphaFoldDB" id="A0AAV9XHT5"/>
<proteinExistence type="predicted"/>
<dbReference type="Proteomes" id="UP001365542">
    <property type="component" value="Unassembled WGS sequence"/>
</dbReference>
<comment type="caution">
    <text evidence="1">The sequence shown here is derived from an EMBL/GenBank/DDBJ whole genome shotgun (WGS) entry which is preliminary data.</text>
</comment>
<evidence type="ECO:0000313" key="2">
    <source>
        <dbReference type="Proteomes" id="UP001365542"/>
    </source>
</evidence>
<organism evidence="1 2">
    <name type="scientific">Orbilia ellipsospora</name>
    <dbReference type="NCBI Taxonomy" id="2528407"/>
    <lineage>
        <taxon>Eukaryota</taxon>
        <taxon>Fungi</taxon>
        <taxon>Dikarya</taxon>
        <taxon>Ascomycota</taxon>
        <taxon>Pezizomycotina</taxon>
        <taxon>Orbiliomycetes</taxon>
        <taxon>Orbiliales</taxon>
        <taxon>Orbiliaceae</taxon>
        <taxon>Orbilia</taxon>
    </lineage>
</organism>
<dbReference type="EMBL" id="JAVHJO010000003">
    <property type="protein sequence ID" value="KAK6541498.1"/>
    <property type="molecule type" value="Genomic_DNA"/>
</dbReference>
<gene>
    <name evidence="1" type="ORF">TWF694_007306</name>
</gene>
<reference evidence="1 2" key="1">
    <citation type="submission" date="2019-10" db="EMBL/GenBank/DDBJ databases">
        <authorList>
            <person name="Palmer J.M."/>
        </authorList>
    </citation>
    <scope>NUCLEOTIDE SEQUENCE [LARGE SCALE GENOMIC DNA]</scope>
    <source>
        <strain evidence="1 2">TWF694</strain>
    </source>
</reference>
<evidence type="ECO:0000313" key="1">
    <source>
        <dbReference type="EMBL" id="KAK6541498.1"/>
    </source>
</evidence>
<accession>A0AAV9XHT5</accession>
<sequence>MSFPTQPCFSVECDGWTEELLQHPAMKFMFEFENSFTSGKMYTDAEPFGTWHTTDFTYTGETGATSTGLDAFEKSRQLYITLLSKFCHRPHFGIIKETDDGYECLGLADLYGNYKVDTGVKKVTDSDGQQWDFKAPASHRLKFRKDSKSPTGLKLSGMTVYANALPIFAGAVHRKMLPQELMLDNAY</sequence>
<protein>
    <submittedName>
        <fullName evidence="1">Uncharacterized protein</fullName>
    </submittedName>
</protein>
<name>A0AAV9XHT5_9PEZI</name>
<keyword evidence="2" id="KW-1185">Reference proteome</keyword>